<evidence type="ECO:0000313" key="12">
    <source>
        <dbReference type="Proteomes" id="UP000235786"/>
    </source>
</evidence>
<feature type="coiled-coil region" evidence="8">
    <location>
        <begin position="15"/>
        <end position="42"/>
    </location>
</feature>
<feature type="compositionally biased region" description="Polar residues" evidence="9">
    <location>
        <begin position="202"/>
        <end position="211"/>
    </location>
</feature>
<dbReference type="SUPFAM" id="SSF57667">
    <property type="entry name" value="beta-beta-alpha zinc fingers"/>
    <property type="match status" value="1"/>
</dbReference>
<evidence type="ECO:0000256" key="2">
    <source>
        <dbReference type="ARBA" id="ARBA00022723"/>
    </source>
</evidence>
<dbReference type="SMART" id="SM00355">
    <property type="entry name" value="ZnF_C2H2"/>
    <property type="match status" value="2"/>
</dbReference>
<keyword evidence="6" id="KW-0539">Nucleus</keyword>
<dbReference type="PANTHER" id="PTHR24394">
    <property type="entry name" value="ZINC FINGER PROTEIN"/>
    <property type="match status" value="1"/>
</dbReference>
<evidence type="ECO:0000259" key="10">
    <source>
        <dbReference type="PROSITE" id="PS50157"/>
    </source>
</evidence>
<feature type="region of interest" description="Disordered" evidence="9">
    <location>
        <begin position="404"/>
        <end position="445"/>
    </location>
</feature>
<feature type="domain" description="C2H2-type" evidence="10">
    <location>
        <begin position="230"/>
        <end position="257"/>
    </location>
</feature>
<dbReference type="GO" id="GO:0000981">
    <property type="term" value="F:DNA-binding transcription factor activity, RNA polymerase II-specific"/>
    <property type="evidence" value="ECO:0007669"/>
    <property type="project" value="TreeGrafter"/>
</dbReference>
<dbReference type="EMBL" id="KZ613972">
    <property type="protein sequence ID" value="PMD29708.1"/>
    <property type="molecule type" value="Genomic_DNA"/>
</dbReference>
<evidence type="ECO:0000256" key="3">
    <source>
        <dbReference type="ARBA" id="ARBA00022737"/>
    </source>
</evidence>
<keyword evidence="8" id="KW-0175">Coiled coil</keyword>
<dbReference type="Pfam" id="PF00096">
    <property type="entry name" value="zf-C2H2"/>
    <property type="match status" value="1"/>
</dbReference>
<reference evidence="11 12" key="1">
    <citation type="submission" date="2016-04" db="EMBL/GenBank/DDBJ databases">
        <title>A degradative enzymes factory behind the ericoid mycorrhizal symbiosis.</title>
        <authorList>
            <consortium name="DOE Joint Genome Institute"/>
            <person name="Martino E."/>
            <person name="Morin E."/>
            <person name="Grelet G."/>
            <person name="Kuo A."/>
            <person name="Kohler A."/>
            <person name="Daghino S."/>
            <person name="Barry K."/>
            <person name="Choi C."/>
            <person name="Cichocki N."/>
            <person name="Clum A."/>
            <person name="Copeland A."/>
            <person name="Hainaut M."/>
            <person name="Haridas S."/>
            <person name="Labutti K."/>
            <person name="Lindquist E."/>
            <person name="Lipzen A."/>
            <person name="Khouja H.-R."/>
            <person name="Murat C."/>
            <person name="Ohm R."/>
            <person name="Olson A."/>
            <person name="Spatafora J."/>
            <person name="Veneault-Fourrey C."/>
            <person name="Henrissat B."/>
            <person name="Grigoriev I."/>
            <person name="Martin F."/>
            <person name="Perotto S."/>
        </authorList>
    </citation>
    <scope>NUCLEOTIDE SEQUENCE [LARGE SCALE GENOMIC DNA]</scope>
    <source>
        <strain evidence="11 12">F</strain>
    </source>
</reference>
<evidence type="ECO:0000256" key="4">
    <source>
        <dbReference type="ARBA" id="ARBA00022771"/>
    </source>
</evidence>
<keyword evidence="2" id="KW-0479">Metal-binding</keyword>
<dbReference type="PROSITE" id="PS50157">
    <property type="entry name" value="ZINC_FINGER_C2H2_2"/>
    <property type="match status" value="2"/>
</dbReference>
<proteinExistence type="predicted"/>
<keyword evidence="3" id="KW-0677">Repeat</keyword>
<keyword evidence="12" id="KW-1185">Reference proteome</keyword>
<accession>A0A2J6QTW5</accession>
<dbReference type="Proteomes" id="UP000235786">
    <property type="component" value="Unassembled WGS sequence"/>
</dbReference>
<comment type="subcellular location">
    <subcellularLocation>
        <location evidence="1">Nucleus</location>
    </subcellularLocation>
</comment>
<sequence>MLASLTTAARVKPTISELERRIQTLTEELDLTRLEKACLQEENQLVPLGTIWEASAVSHPPEWFESFPYAKRLLSPPGYDQEVDGRDYQLFEARERIQTWFPFYHYTPEIEAFLHLIEALEREREFSIALYGGHTLHFLALDTELRLAEECAPPRVMAEYGSHEIQCTAGFENNIPLGTIPESFSSSDISTAHEPEQPKCPTATQLVQPQSETEEIISSPRNKDVSKFKFKCEKCEKSYTRSTTLQEHKRSHNNERRWACQLCPRRFVRLKDRNRHQKSQHAEKTIECGLPFQLNGMRWKWGCHQRFAREDGLVSHLRTAKGWRCLEPILESDEYLAFLQFTPGLLASHEIQCSPTGDSCQKLFKDPQQLRQHLSAPPGRKCATGWLINNVLKIYRGMSLISVDPSRQEQPSSAPNSTNSQDEGSDDDDANGDRETSSRVSRQGA</sequence>
<dbReference type="Gene3D" id="3.30.160.60">
    <property type="entry name" value="Classic Zinc Finger"/>
    <property type="match status" value="2"/>
</dbReference>
<evidence type="ECO:0000256" key="9">
    <source>
        <dbReference type="SAM" id="MobiDB-lite"/>
    </source>
</evidence>
<gene>
    <name evidence="11" type="ORF">L207DRAFT_593272</name>
</gene>
<feature type="compositionally biased region" description="Polar residues" evidence="9">
    <location>
        <begin position="408"/>
        <end position="418"/>
    </location>
</feature>
<keyword evidence="5" id="KW-0862">Zinc</keyword>
<dbReference type="STRING" id="1149755.A0A2J6QTW5"/>
<evidence type="ECO:0000256" key="7">
    <source>
        <dbReference type="PROSITE-ProRule" id="PRU00042"/>
    </source>
</evidence>
<dbReference type="PANTHER" id="PTHR24394:SF29">
    <property type="entry name" value="MYONEURIN"/>
    <property type="match status" value="1"/>
</dbReference>
<keyword evidence="4 7" id="KW-0863">Zinc-finger</keyword>
<evidence type="ECO:0000256" key="6">
    <source>
        <dbReference type="ARBA" id="ARBA00023242"/>
    </source>
</evidence>
<dbReference type="OrthoDB" id="8117402at2759"/>
<protein>
    <recommendedName>
        <fullName evidence="10">C2H2-type domain-containing protein</fullName>
    </recommendedName>
</protein>
<feature type="domain" description="C2H2-type" evidence="10">
    <location>
        <begin position="258"/>
        <end position="285"/>
    </location>
</feature>
<evidence type="ECO:0000313" key="11">
    <source>
        <dbReference type="EMBL" id="PMD29708.1"/>
    </source>
</evidence>
<dbReference type="AlphaFoldDB" id="A0A2J6QTW5"/>
<evidence type="ECO:0000256" key="8">
    <source>
        <dbReference type="SAM" id="Coils"/>
    </source>
</evidence>
<dbReference type="GO" id="GO:0005634">
    <property type="term" value="C:nucleus"/>
    <property type="evidence" value="ECO:0007669"/>
    <property type="project" value="UniProtKB-SubCell"/>
</dbReference>
<organism evidence="11 12">
    <name type="scientific">Hyaloscypha variabilis (strain UAMH 11265 / GT02V1 / F)</name>
    <name type="common">Meliniomyces variabilis</name>
    <dbReference type="NCBI Taxonomy" id="1149755"/>
    <lineage>
        <taxon>Eukaryota</taxon>
        <taxon>Fungi</taxon>
        <taxon>Dikarya</taxon>
        <taxon>Ascomycota</taxon>
        <taxon>Pezizomycotina</taxon>
        <taxon>Leotiomycetes</taxon>
        <taxon>Helotiales</taxon>
        <taxon>Hyaloscyphaceae</taxon>
        <taxon>Hyaloscypha</taxon>
        <taxon>Hyaloscypha variabilis</taxon>
    </lineage>
</organism>
<name>A0A2J6QTW5_HYAVF</name>
<evidence type="ECO:0000256" key="1">
    <source>
        <dbReference type="ARBA" id="ARBA00004123"/>
    </source>
</evidence>
<dbReference type="InterPro" id="IPR036236">
    <property type="entry name" value="Znf_C2H2_sf"/>
</dbReference>
<evidence type="ECO:0000256" key="5">
    <source>
        <dbReference type="ARBA" id="ARBA00022833"/>
    </source>
</evidence>
<dbReference type="PROSITE" id="PS00028">
    <property type="entry name" value="ZINC_FINGER_C2H2_1"/>
    <property type="match status" value="2"/>
</dbReference>
<dbReference type="InterPro" id="IPR013087">
    <property type="entry name" value="Znf_C2H2_type"/>
</dbReference>
<dbReference type="GO" id="GO:0008270">
    <property type="term" value="F:zinc ion binding"/>
    <property type="evidence" value="ECO:0007669"/>
    <property type="project" value="UniProtKB-KW"/>
</dbReference>
<feature type="region of interest" description="Disordered" evidence="9">
    <location>
        <begin position="187"/>
        <end position="218"/>
    </location>
</feature>